<dbReference type="EMBL" id="CP016312">
    <property type="protein sequence ID" value="APD09836.1"/>
    <property type="molecule type" value="Genomic_DNA"/>
</dbReference>
<feature type="transmembrane region" description="Helical" evidence="1">
    <location>
        <begin position="6"/>
        <end position="28"/>
    </location>
</feature>
<keyword evidence="1" id="KW-0472">Membrane</keyword>
<dbReference type="Proteomes" id="UP000182993">
    <property type="component" value="Chromosome"/>
</dbReference>
<protein>
    <submittedName>
        <fullName evidence="2">Uncharacterized protein</fullName>
    </submittedName>
</protein>
<evidence type="ECO:0000256" key="1">
    <source>
        <dbReference type="SAM" id="Phobius"/>
    </source>
</evidence>
<organism evidence="2 3">
    <name type="scientific">Thermus brockianus</name>
    <dbReference type="NCBI Taxonomy" id="56956"/>
    <lineage>
        <taxon>Bacteria</taxon>
        <taxon>Thermotogati</taxon>
        <taxon>Deinococcota</taxon>
        <taxon>Deinococci</taxon>
        <taxon>Thermales</taxon>
        <taxon>Thermaceae</taxon>
        <taxon>Thermus</taxon>
    </lineage>
</organism>
<proteinExistence type="predicted"/>
<evidence type="ECO:0000313" key="2">
    <source>
        <dbReference type="EMBL" id="APD09836.1"/>
    </source>
</evidence>
<dbReference type="STRING" id="56956.A0O31_01736"/>
<feature type="transmembrane region" description="Helical" evidence="1">
    <location>
        <begin position="78"/>
        <end position="105"/>
    </location>
</feature>
<gene>
    <name evidence="2" type="ORF">A0O31_01736</name>
</gene>
<name>A0A1J0LV07_THEBO</name>
<dbReference type="AlphaFoldDB" id="A0A1J0LV07"/>
<dbReference type="RefSeq" id="WP_071677485.1">
    <property type="nucleotide sequence ID" value="NZ_CP016312.1"/>
</dbReference>
<evidence type="ECO:0000313" key="3">
    <source>
        <dbReference type="Proteomes" id="UP000182993"/>
    </source>
</evidence>
<reference evidence="3" key="1">
    <citation type="submission" date="2016-06" db="EMBL/GenBank/DDBJ databases">
        <title>Whole genome sequencing of Thermus brockianus strain GE-1.</title>
        <authorList>
            <person name="Schaefers C."/>
            <person name="Blank S."/>
            <person name="Wiebusch S."/>
            <person name="Elleuche S."/>
            <person name="Antranikian G."/>
        </authorList>
    </citation>
    <scope>NUCLEOTIDE SEQUENCE [LARGE SCALE GENOMIC DNA]</scope>
    <source>
        <strain evidence="3">GE-1</strain>
    </source>
</reference>
<accession>A0A1J0LV07</accession>
<dbReference type="KEGG" id="tbc:A0O31_01736"/>
<keyword evidence="1" id="KW-1133">Transmembrane helix</keyword>
<keyword evidence="1" id="KW-0812">Transmembrane</keyword>
<dbReference type="OrthoDB" id="26316at2"/>
<sequence>MFLLYLRFYLGSLLALFGFYLTGHYLLALPFPTPATLIQLALGAGLGVGLGAVYHRLWPLPPPGIGRVVRLFVLLPPAFMLGIGLMLLFQAQVALYLVVPLLAWLTPDYGPKNGPTPERPSRG</sequence>
<feature type="transmembrane region" description="Helical" evidence="1">
    <location>
        <begin position="40"/>
        <end position="58"/>
    </location>
</feature>